<dbReference type="GO" id="GO:0004175">
    <property type="term" value="F:endopeptidase activity"/>
    <property type="evidence" value="ECO:0007669"/>
    <property type="project" value="UniProtKB-ARBA"/>
</dbReference>
<dbReference type="AlphaFoldDB" id="A0A1T4K682"/>
<feature type="transmembrane region" description="Helical" evidence="1">
    <location>
        <begin position="42"/>
        <end position="60"/>
    </location>
</feature>
<dbReference type="GO" id="GO:0006508">
    <property type="term" value="P:proteolysis"/>
    <property type="evidence" value="ECO:0007669"/>
    <property type="project" value="UniProtKB-KW"/>
</dbReference>
<dbReference type="Pfam" id="PF02517">
    <property type="entry name" value="Rce1-like"/>
    <property type="match status" value="1"/>
</dbReference>
<keyword evidence="3" id="KW-0645">Protease</keyword>
<keyword evidence="1" id="KW-0472">Membrane</keyword>
<keyword evidence="3" id="KW-0378">Hydrolase</keyword>
<feature type="transmembrane region" description="Helical" evidence="1">
    <location>
        <begin position="241"/>
        <end position="259"/>
    </location>
</feature>
<dbReference type="PANTHER" id="PTHR39430">
    <property type="entry name" value="MEMBRANE-ASSOCIATED PROTEASE-RELATED"/>
    <property type="match status" value="1"/>
</dbReference>
<dbReference type="PANTHER" id="PTHR39430:SF1">
    <property type="entry name" value="PROTEASE"/>
    <property type="match status" value="1"/>
</dbReference>
<feature type="domain" description="CAAX prenyl protease 2/Lysostaphin resistance protein A-like" evidence="2">
    <location>
        <begin position="111"/>
        <end position="213"/>
    </location>
</feature>
<feature type="transmembrane region" description="Helical" evidence="1">
    <location>
        <begin position="177"/>
        <end position="196"/>
    </location>
</feature>
<feature type="transmembrane region" description="Helical" evidence="1">
    <location>
        <begin position="72"/>
        <end position="91"/>
    </location>
</feature>
<gene>
    <name evidence="3" type="ORF">SAMN02745110_00193</name>
</gene>
<evidence type="ECO:0000313" key="3">
    <source>
        <dbReference type="EMBL" id="SJZ37921.1"/>
    </source>
</evidence>
<dbReference type="OrthoDB" id="2233577at2"/>
<keyword evidence="4" id="KW-1185">Reference proteome</keyword>
<dbReference type="Proteomes" id="UP000189857">
    <property type="component" value="Unassembled WGS sequence"/>
</dbReference>
<name>A0A1T4K682_9FIRM</name>
<accession>A0A1T4K682</accession>
<feature type="transmembrane region" description="Helical" evidence="1">
    <location>
        <begin position="111"/>
        <end position="128"/>
    </location>
</feature>
<dbReference type="InterPro" id="IPR003675">
    <property type="entry name" value="Rce1/LyrA-like_dom"/>
</dbReference>
<feature type="transmembrane region" description="Helical" evidence="1">
    <location>
        <begin position="201"/>
        <end position="221"/>
    </location>
</feature>
<protein>
    <submittedName>
        <fullName evidence="3">CAAX protease self-immunity</fullName>
    </submittedName>
</protein>
<keyword evidence="1" id="KW-1133">Transmembrane helix</keyword>
<dbReference type="EMBL" id="FUXA01000003">
    <property type="protein sequence ID" value="SJZ37921.1"/>
    <property type="molecule type" value="Genomic_DNA"/>
</dbReference>
<keyword evidence="1" id="KW-0812">Transmembrane</keyword>
<dbReference type="GO" id="GO:0080120">
    <property type="term" value="P:CAAX-box protein maturation"/>
    <property type="evidence" value="ECO:0007669"/>
    <property type="project" value="UniProtKB-ARBA"/>
</dbReference>
<evidence type="ECO:0000313" key="4">
    <source>
        <dbReference type="Proteomes" id="UP000189857"/>
    </source>
</evidence>
<organism evidence="3 4">
    <name type="scientific">Eubacterium ruminantium</name>
    <dbReference type="NCBI Taxonomy" id="42322"/>
    <lineage>
        <taxon>Bacteria</taxon>
        <taxon>Bacillati</taxon>
        <taxon>Bacillota</taxon>
        <taxon>Clostridia</taxon>
        <taxon>Eubacteriales</taxon>
        <taxon>Eubacteriaceae</taxon>
        <taxon>Eubacterium</taxon>
    </lineage>
</organism>
<feature type="transmembrane region" description="Helical" evidence="1">
    <location>
        <begin position="149"/>
        <end position="165"/>
    </location>
</feature>
<evidence type="ECO:0000259" key="2">
    <source>
        <dbReference type="Pfam" id="PF02517"/>
    </source>
</evidence>
<proteinExistence type="predicted"/>
<sequence length="273" mass="30046">MSIFLSIRKYIGGIILAFVLMFLLPSGIIQCFNLDNSPYVDFIYLGIVITILTAIIIAFGQKKIFAFSFKSFGSTFIIGGAMTAITAFYLITNIYKGINDYGSPKMKSTAILSFLLSLFIGAGIREELITRGLLLTFFKKAFGKSKKSCILAMSLSSVIFGLMHLTNLKGATNATAIYAQIIYAVGIGFFLAALYIRTGNLWGNIILHFLFDLSLMLYPCIFENRDDIDNLIGEWLGSGMIIKSIIIATVAVLVGLFLIRDSKLKPILDAEAE</sequence>
<dbReference type="RefSeq" id="WP_078785873.1">
    <property type="nucleotide sequence ID" value="NZ_FMTO01000002.1"/>
</dbReference>
<evidence type="ECO:0000256" key="1">
    <source>
        <dbReference type="SAM" id="Phobius"/>
    </source>
</evidence>
<feature type="transmembrane region" description="Helical" evidence="1">
    <location>
        <begin position="12"/>
        <end position="30"/>
    </location>
</feature>
<reference evidence="3 4" key="1">
    <citation type="submission" date="2017-02" db="EMBL/GenBank/DDBJ databases">
        <authorList>
            <person name="Peterson S.W."/>
        </authorList>
    </citation>
    <scope>NUCLEOTIDE SEQUENCE [LARGE SCALE GENOMIC DNA]</scope>
    <source>
        <strain evidence="3 4">ATCC 17233</strain>
    </source>
</reference>